<dbReference type="PATRIC" id="fig|1069640.6.peg.354"/>
<dbReference type="Proteomes" id="UP000033103">
    <property type="component" value="Chromosome"/>
</dbReference>
<dbReference type="STRING" id="187101.VC03_01860"/>
<comment type="similarity">
    <text evidence="1 3">Belongs to the short-chain dehydrogenases/reductases (SDR) family.</text>
</comment>
<dbReference type="KEGG" id="sns:VC03_01860"/>
<organism evidence="4 5">
    <name type="scientific">Sneathia vaginalis</name>
    <dbReference type="NCBI Taxonomy" id="187101"/>
    <lineage>
        <taxon>Bacteria</taxon>
        <taxon>Fusobacteriati</taxon>
        <taxon>Fusobacteriota</taxon>
        <taxon>Fusobacteriia</taxon>
        <taxon>Fusobacteriales</taxon>
        <taxon>Leptotrichiaceae</taxon>
        <taxon>Sneathia</taxon>
    </lineage>
</organism>
<dbReference type="CDD" id="cd05233">
    <property type="entry name" value="SDR_c"/>
    <property type="match status" value="1"/>
</dbReference>
<dbReference type="PANTHER" id="PTHR42901:SF1">
    <property type="entry name" value="ALCOHOL DEHYDROGENASE"/>
    <property type="match status" value="1"/>
</dbReference>
<dbReference type="InterPro" id="IPR002347">
    <property type="entry name" value="SDR_fam"/>
</dbReference>
<evidence type="ECO:0000256" key="3">
    <source>
        <dbReference type="RuleBase" id="RU000363"/>
    </source>
</evidence>
<evidence type="ECO:0008006" key="6">
    <source>
        <dbReference type="Google" id="ProtNLM"/>
    </source>
</evidence>
<evidence type="ECO:0000313" key="5">
    <source>
        <dbReference type="Proteomes" id="UP000033103"/>
    </source>
</evidence>
<keyword evidence="5" id="KW-1185">Reference proteome</keyword>
<dbReference type="EMBL" id="CP011280">
    <property type="protein sequence ID" value="AKC95311.1"/>
    <property type="molecule type" value="Genomic_DNA"/>
</dbReference>
<proteinExistence type="inferred from homology"/>
<dbReference type="PANTHER" id="PTHR42901">
    <property type="entry name" value="ALCOHOL DEHYDROGENASE"/>
    <property type="match status" value="1"/>
</dbReference>
<keyword evidence="2" id="KW-0560">Oxidoreductase</keyword>
<sequence>MRNLCIITGATSGIGLELAKIYSCFNIDLLLISSNINNLEKTKKLLDNNGANIDILEMNLINGIDLEKLKEKTDNKSLYCLINNAGFGDLGDFVDSNLKKSQDMIDLNIKALTSLSYFFLKKNKNTTTKSYLLNVGSVASFMCGPKMAVYYATKAYVLSFTNAIRRENSNKFIKISCLCPGPTKTNFTKDFKFTPNVFKNIFAMKPYDVALCAYYGLLKGKKVIIPGVTNYLMIKLIKFIPSSLVEVITKKIMG</sequence>
<evidence type="ECO:0000256" key="1">
    <source>
        <dbReference type="ARBA" id="ARBA00006484"/>
    </source>
</evidence>
<dbReference type="RefSeq" id="WP_046328417.1">
    <property type="nucleotide sequence ID" value="NZ_CP011280.1"/>
</dbReference>
<accession>A0A0E3Z9W0</accession>
<dbReference type="PRINTS" id="PR00081">
    <property type="entry name" value="GDHRDH"/>
</dbReference>
<dbReference type="InterPro" id="IPR036291">
    <property type="entry name" value="NAD(P)-bd_dom_sf"/>
</dbReference>
<reference evidence="4 5" key="1">
    <citation type="journal article" date="2012" name="BMC Genomics">
        <title>Genomic sequence analysis and characterization of Sneathia amnii sp. nov.</title>
        <authorList>
            <consortium name="Vaginal Microbiome Consortium (additional members)"/>
            <person name="Harwich M.D.Jr."/>
            <person name="Serrano M.G."/>
            <person name="Fettweis J.M."/>
            <person name="Alves J.M."/>
            <person name="Reimers M.A."/>
            <person name="Buck G.A."/>
            <person name="Jefferson K.K."/>
        </authorList>
    </citation>
    <scope>NUCLEOTIDE SEQUENCE [LARGE SCALE GENOMIC DNA]</scope>
    <source>
        <strain evidence="4 5">SN35</strain>
    </source>
</reference>
<dbReference type="GO" id="GO:0016491">
    <property type="term" value="F:oxidoreductase activity"/>
    <property type="evidence" value="ECO:0007669"/>
    <property type="project" value="UniProtKB-KW"/>
</dbReference>
<protein>
    <recommendedName>
        <fullName evidence="6">Short-chain dehydrogenase</fullName>
    </recommendedName>
</protein>
<dbReference type="Pfam" id="PF00106">
    <property type="entry name" value="adh_short"/>
    <property type="match status" value="1"/>
</dbReference>
<dbReference type="AlphaFoldDB" id="A0A0E3Z9W0"/>
<dbReference type="Gene3D" id="3.40.50.720">
    <property type="entry name" value="NAD(P)-binding Rossmann-like Domain"/>
    <property type="match status" value="1"/>
</dbReference>
<dbReference type="PRINTS" id="PR00080">
    <property type="entry name" value="SDRFAMILY"/>
</dbReference>
<dbReference type="SUPFAM" id="SSF51735">
    <property type="entry name" value="NAD(P)-binding Rossmann-fold domains"/>
    <property type="match status" value="1"/>
</dbReference>
<dbReference type="HOGENOM" id="CLU_010194_2_1_0"/>
<gene>
    <name evidence="4" type="ORF">VC03_01860</name>
</gene>
<evidence type="ECO:0000313" key="4">
    <source>
        <dbReference type="EMBL" id="AKC95311.1"/>
    </source>
</evidence>
<name>A0A0E3Z9W0_9FUSO</name>
<dbReference type="OrthoDB" id="9808814at2"/>
<evidence type="ECO:0000256" key="2">
    <source>
        <dbReference type="ARBA" id="ARBA00023002"/>
    </source>
</evidence>